<keyword evidence="2" id="KW-1003">Cell membrane</keyword>
<evidence type="ECO:0000256" key="1">
    <source>
        <dbReference type="ARBA" id="ARBA00004651"/>
    </source>
</evidence>
<feature type="transmembrane region" description="Helical" evidence="8">
    <location>
        <begin position="118"/>
        <end position="151"/>
    </location>
</feature>
<keyword evidence="11" id="KW-1185">Reference proteome</keyword>
<feature type="transmembrane region" description="Helical" evidence="8">
    <location>
        <begin position="84"/>
        <end position="106"/>
    </location>
</feature>
<evidence type="ECO:0000256" key="2">
    <source>
        <dbReference type="ARBA" id="ARBA00022475"/>
    </source>
</evidence>
<evidence type="ECO:0000256" key="8">
    <source>
        <dbReference type="SAM" id="Phobius"/>
    </source>
</evidence>
<feature type="transmembrane region" description="Helical" evidence="8">
    <location>
        <begin position="205"/>
        <end position="223"/>
    </location>
</feature>
<feature type="transmembrane region" description="Helical" evidence="8">
    <location>
        <begin position="163"/>
        <end position="193"/>
    </location>
</feature>
<feature type="transmembrane region" description="Helical" evidence="8">
    <location>
        <begin position="355"/>
        <end position="375"/>
    </location>
</feature>
<keyword evidence="5 8" id="KW-0812">Transmembrane</keyword>
<dbReference type="RefSeq" id="WP_283211646.1">
    <property type="nucleotide sequence ID" value="NZ_JASGBI010000001.1"/>
</dbReference>
<dbReference type="PANTHER" id="PTHR33908:SF3">
    <property type="entry name" value="UNDECAPRENYL PHOSPHATE-ALPHA-4-AMINO-4-DEOXY-L-ARABINOSE ARABINOSYL TRANSFERASE"/>
    <property type="match status" value="1"/>
</dbReference>
<gene>
    <name evidence="10" type="ORF">QLQ15_04480</name>
</gene>
<keyword evidence="3" id="KW-0328">Glycosyltransferase</keyword>
<dbReference type="PANTHER" id="PTHR33908">
    <property type="entry name" value="MANNOSYLTRANSFERASE YKCB-RELATED"/>
    <property type="match status" value="1"/>
</dbReference>
<dbReference type="Pfam" id="PF13231">
    <property type="entry name" value="PMT_2"/>
    <property type="match status" value="1"/>
</dbReference>
<keyword evidence="4" id="KW-0808">Transferase</keyword>
<dbReference type="InterPro" id="IPR050297">
    <property type="entry name" value="LipidA_mod_glycosyltrf_83"/>
</dbReference>
<feature type="transmembrane region" description="Helical" evidence="8">
    <location>
        <begin position="303"/>
        <end position="320"/>
    </location>
</feature>
<feature type="domain" description="Glycosyltransferase RgtA/B/C/D-like" evidence="9">
    <location>
        <begin position="64"/>
        <end position="221"/>
    </location>
</feature>
<name>A0ABT6XDE6_9GAMM</name>
<dbReference type="Proteomes" id="UP001321580">
    <property type="component" value="Unassembled WGS sequence"/>
</dbReference>
<comment type="subcellular location">
    <subcellularLocation>
        <location evidence="1">Cell membrane</location>
        <topology evidence="1">Multi-pass membrane protein</topology>
    </subcellularLocation>
</comment>
<evidence type="ECO:0000256" key="5">
    <source>
        <dbReference type="ARBA" id="ARBA00022692"/>
    </source>
</evidence>
<dbReference type="InterPro" id="IPR038731">
    <property type="entry name" value="RgtA/B/C-like"/>
</dbReference>
<reference evidence="10 11" key="1">
    <citation type="submission" date="2023-05" db="EMBL/GenBank/DDBJ databases">
        <title>Lysobacter sp. strain LF1 Genome sequencing and assembly.</title>
        <authorList>
            <person name="Jung Y."/>
        </authorList>
    </citation>
    <scope>NUCLEOTIDE SEQUENCE [LARGE SCALE GENOMIC DNA]</scope>
    <source>
        <strain evidence="10 11">LF1</strain>
    </source>
</reference>
<feature type="transmembrane region" description="Helical" evidence="8">
    <location>
        <begin position="326"/>
        <end position="343"/>
    </location>
</feature>
<evidence type="ECO:0000256" key="6">
    <source>
        <dbReference type="ARBA" id="ARBA00022989"/>
    </source>
</evidence>
<keyword evidence="7 8" id="KW-0472">Membrane</keyword>
<comment type="caution">
    <text evidence="10">The sequence shown here is derived from an EMBL/GenBank/DDBJ whole genome shotgun (WGS) entry which is preliminary data.</text>
</comment>
<feature type="transmembrane region" description="Helical" evidence="8">
    <location>
        <begin position="262"/>
        <end position="282"/>
    </location>
</feature>
<proteinExistence type="predicted"/>
<evidence type="ECO:0000256" key="4">
    <source>
        <dbReference type="ARBA" id="ARBA00022679"/>
    </source>
</evidence>
<evidence type="ECO:0000256" key="3">
    <source>
        <dbReference type="ARBA" id="ARBA00022676"/>
    </source>
</evidence>
<sequence length="494" mass="55265">MPSVLRSPVLWVALLSAVLALAFLGVRGIWDPDEGRYTNVALNMLDSGDWLSPRRSHEVGHWTKPPLTYWAIASSVAVFGANPWAARLPAALSYLLCVWFAGRIATRLSPGSGVTAAAVYASMLFAFGASQFITTDYVLAAMVNLAMWAFVEARFGHSRSPRGWLALMWVGFALAFVTKGPPGLVTLPVVLLFDFLLPGQRGSRVLQWSGVLLFVLLAAPWYLAVFANNPGLFGYFVGDEVVNRVLTNEFGRHGQWYGWLQIYVPTLLLGTLPWTPALLRWARSLPGLVRPWFTDAQRREHDAPWLLLVLWVLLPLTVFCLARSRLPLYVLPLFVPLAVTVALQRQREGRGLPRWPWLAAWSALLAGLALAAAAWPTHKNAADWADAIRARAPAPINEVVFVEDMARYGLHLHLGRGTQIEKLSIDELRQPRFNPAYDEPLAVELDERESGVVWICKEGDWPRVHERIVERGYRAVTLGTPWRGRVMFRVEAVR</sequence>
<keyword evidence="6 8" id="KW-1133">Transmembrane helix</keyword>
<evidence type="ECO:0000313" key="10">
    <source>
        <dbReference type="EMBL" id="MDI9238164.1"/>
    </source>
</evidence>
<organism evidence="10 11">
    <name type="scientific">Lysobacter stagni</name>
    <dbReference type="NCBI Taxonomy" id="3045172"/>
    <lineage>
        <taxon>Bacteria</taxon>
        <taxon>Pseudomonadati</taxon>
        <taxon>Pseudomonadota</taxon>
        <taxon>Gammaproteobacteria</taxon>
        <taxon>Lysobacterales</taxon>
        <taxon>Lysobacteraceae</taxon>
        <taxon>Lysobacter</taxon>
    </lineage>
</organism>
<protein>
    <submittedName>
        <fullName evidence="10">Glycosyltransferase family 39 protein</fullName>
    </submittedName>
</protein>
<evidence type="ECO:0000313" key="11">
    <source>
        <dbReference type="Proteomes" id="UP001321580"/>
    </source>
</evidence>
<evidence type="ECO:0000256" key="7">
    <source>
        <dbReference type="ARBA" id="ARBA00023136"/>
    </source>
</evidence>
<accession>A0ABT6XDE6</accession>
<evidence type="ECO:0000259" key="9">
    <source>
        <dbReference type="Pfam" id="PF13231"/>
    </source>
</evidence>
<dbReference type="EMBL" id="JASGBI010000001">
    <property type="protein sequence ID" value="MDI9238164.1"/>
    <property type="molecule type" value="Genomic_DNA"/>
</dbReference>